<evidence type="ECO:0000256" key="1">
    <source>
        <dbReference type="ARBA" id="ARBA00004479"/>
    </source>
</evidence>
<dbReference type="GO" id="GO:0016020">
    <property type="term" value="C:membrane"/>
    <property type="evidence" value="ECO:0007669"/>
    <property type="project" value="UniProtKB-SubCell"/>
</dbReference>
<keyword evidence="2 9" id="KW-0245">EGF-like domain</keyword>
<dbReference type="FunFam" id="2.10.25.10:FF:000118">
    <property type="entry name" value="protein delta homolog 2"/>
    <property type="match status" value="1"/>
</dbReference>
<dbReference type="CDD" id="cd00054">
    <property type="entry name" value="EGF_CA"/>
    <property type="match status" value="2"/>
</dbReference>
<keyword evidence="8" id="KW-0325">Glycoprotein</keyword>
<protein>
    <submittedName>
        <fullName evidence="15">Protein delta homolog 2-like</fullName>
    </submittedName>
</protein>
<dbReference type="FunFam" id="2.10.25.10:FF:000064">
    <property type="entry name" value="Delta-like protein"/>
    <property type="match status" value="1"/>
</dbReference>
<keyword evidence="4" id="KW-0677">Repeat</keyword>
<feature type="disulfide bond" evidence="9">
    <location>
        <begin position="48"/>
        <end position="57"/>
    </location>
</feature>
<feature type="region of interest" description="Disordered" evidence="10">
    <location>
        <begin position="250"/>
        <end position="294"/>
    </location>
</feature>
<dbReference type="SMART" id="SM00181">
    <property type="entry name" value="EGF"/>
    <property type="match status" value="5"/>
</dbReference>
<reference evidence="15" key="1">
    <citation type="submission" date="2025-08" db="UniProtKB">
        <authorList>
            <consortium name="RefSeq"/>
        </authorList>
    </citation>
    <scope>IDENTIFICATION</scope>
    <source>
        <tissue evidence="15">Sperm</tissue>
    </source>
</reference>
<accession>A0AAJ7WVW7</accession>
<evidence type="ECO:0000256" key="2">
    <source>
        <dbReference type="ARBA" id="ARBA00022536"/>
    </source>
</evidence>
<proteinExistence type="predicted"/>
<dbReference type="PANTHER" id="PTHR24033:SF232">
    <property type="entry name" value="LAMININ SUBUNIT GAMMA-2-RELATED"/>
    <property type="match status" value="1"/>
</dbReference>
<evidence type="ECO:0000256" key="6">
    <source>
        <dbReference type="ARBA" id="ARBA00023136"/>
    </source>
</evidence>
<keyword evidence="5 11" id="KW-1133">Transmembrane helix</keyword>
<keyword evidence="3 11" id="KW-0812">Transmembrane</keyword>
<feature type="signal peptide" evidence="12">
    <location>
        <begin position="1"/>
        <end position="26"/>
    </location>
</feature>
<feature type="domain" description="EGF-like" evidence="13">
    <location>
        <begin position="131"/>
        <end position="172"/>
    </location>
</feature>
<evidence type="ECO:0000256" key="11">
    <source>
        <dbReference type="SAM" id="Phobius"/>
    </source>
</evidence>
<feature type="region of interest" description="Disordered" evidence="10">
    <location>
        <begin position="354"/>
        <end position="385"/>
    </location>
</feature>
<dbReference type="PROSITE" id="PS50026">
    <property type="entry name" value="EGF_3"/>
    <property type="match status" value="4"/>
</dbReference>
<dbReference type="PROSITE" id="PS01186">
    <property type="entry name" value="EGF_2"/>
    <property type="match status" value="3"/>
</dbReference>
<evidence type="ECO:0000259" key="13">
    <source>
        <dbReference type="PROSITE" id="PS50026"/>
    </source>
</evidence>
<dbReference type="PANTHER" id="PTHR24033">
    <property type="entry name" value="EGF-LIKE DOMAIN-CONTAINING PROTEIN"/>
    <property type="match status" value="1"/>
</dbReference>
<comment type="caution">
    <text evidence="9">Lacks conserved residue(s) required for the propagation of feature annotation.</text>
</comment>
<feature type="chain" id="PRO_5042576758" evidence="12">
    <location>
        <begin position="27"/>
        <end position="425"/>
    </location>
</feature>
<dbReference type="InterPro" id="IPR001881">
    <property type="entry name" value="EGF-like_Ca-bd_dom"/>
</dbReference>
<name>A0AAJ7WVW7_PETMA</name>
<dbReference type="SUPFAM" id="SSF57196">
    <property type="entry name" value="EGF/Laminin"/>
    <property type="match status" value="3"/>
</dbReference>
<feature type="domain" description="EGF-like" evidence="13">
    <location>
        <begin position="91"/>
        <end position="129"/>
    </location>
</feature>
<feature type="domain" description="EGF-like" evidence="13">
    <location>
        <begin position="174"/>
        <end position="218"/>
    </location>
</feature>
<dbReference type="InterPro" id="IPR000742">
    <property type="entry name" value="EGF"/>
</dbReference>
<feature type="disulfide bond" evidence="9">
    <location>
        <begin position="208"/>
        <end position="217"/>
    </location>
</feature>
<feature type="domain" description="EGF-like" evidence="13">
    <location>
        <begin position="25"/>
        <end position="58"/>
    </location>
</feature>
<dbReference type="RefSeq" id="XP_032812104.1">
    <property type="nucleotide sequence ID" value="XM_032956213.1"/>
</dbReference>
<gene>
    <name evidence="15" type="primary">LOC116943374</name>
</gene>
<dbReference type="KEGG" id="pmrn:116943374"/>
<evidence type="ECO:0000256" key="5">
    <source>
        <dbReference type="ARBA" id="ARBA00022989"/>
    </source>
</evidence>
<dbReference type="PROSITE" id="PS00022">
    <property type="entry name" value="EGF_1"/>
    <property type="match status" value="5"/>
</dbReference>
<dbReference type="InterPro" id="IPR013032">
    <property type="entry name" value="EGF-like_CS"/>
</dbReference>
<dbReference type="Pfam" id="PF00008">
    <property type="entry name" value="EGF"/>
    <property type="match status" value="1"/>
</dbReference>
<dbReference type="Proteomes" id="UP001318040">
    <property type="component" value="Chromosome 17"/>
</dbReference>
<evidence type="ECO:0000256" key="9">
    <source>
        <dbReference type="PROSITE-ProRule" id="PRU00076"/>
    </source>
</evidence>
<feature type="disulfide bond" evidence="9">
    <location>
        <begin position="162"/>
        <end position="171"/>
    </location>
</feature>
<dbReference type="AlphaFoldDB" id="A0AAJ7WVW7"/>
<dbReference type="InterPro" id="IPR051830">
    <property type="entry name" value="NOTCH_homolog"/>
</dbReference>
<evidence type="ECO:0000313" key="15">
    <source>
        <dbReference type="RefSeq" id="XP_032812104.1"/>
    </source>
</evidence>
<evidence type="ECO:0000256" key="3">
    <source>
        <dbReference type="ARBA" id="ARBA00022692"/>
    </source>
</evidence>
<evidence type="ECO:0000256" key="4">
    <source>
        <dbReference type="ARBA" id="ARBA00022737"/>
    </source>
</evidence>
<keyword evidence="14" id="KW-1185">Reference proteome</keyword>
<dbReference type="Pfam" id="PF21700">
    <property type="entry name" value="EGF_DL_JAG"/>
    <property type="match status" value="1"/>
</dbReference>
<evidence type="ECO:0000256" key="7">
    <source>
        <dbReference type="ARBA" id="ARBA00023157"/>
    </source>
</evidence>
<evidence type="ECO:0000256" key="8">
    <source>
        <dbReference type="ARBA" id="ARBA00023180"/>
    </source>
</evidence>
<keyword evidence="12" id="KW-0732">Signal</keyword>
<comment type="subcellular location">
    <subcellularLocation>
        <location evidence="1">Membrane</location>
        <topology evidence="1">Single-pass type I membrane protein</topology>
    </subcellularLocation>
</comment>
<evidence type="ECO:0000256" key="10">
    <source>
        <dbReference type="SAM" id="MobiDB-lite"/>
    </source>
</evidence>
<evidence type="ECO:0000313" key="14">
    <source>
        <dbReference type="Proteomes" id="UP001318040"/>
    </source>
</evidence>
<feature type="transmembrane region" description="Helical" evidence="11">
    <location>
        <begin position="318"/>
        <end position="341"/>
    </location>
</feature>
<dbReference type="GO" id="GO:0005509">
    <property type="term" value="F:calcium ion binding"/>
    <property type="evidence" value="ECO:0007669"/>
    <property type="project" value="InterPro"/>
</dbReference>
<dbReference type="SMART" id="SM00179">
    <property type="entry name" value="EGF_CA"/>
    <property type="match status" value="3"/>
</dbReference>
<feature type="disulfide bond" evidence="9">
    <location>
        <begin position="119"/>
        <end position="128"/>
    </location>
</feature>
<organism evidence="14 15">
    <name type="scientific">Petromyzon marinus</name>
    <name type="common">Sea lamprey</name>
    <dbReference type="NCBI Taxonomy" id="7757"/>
    <lineage>
        <taxon>Eukaryota</taxon>
        <taxon>Metazoa</taxon>
        <taxon>Chordata</taxon>
        <taxon>Craniata</taxon>
        <taxon>Vertebrata</taxon>
        <taxon>Cyclostomata</taxon>
        <taxon>Hyperoartia</taxon>
        <taxon>Petromyzontiformes</taxon>
        <taxon>Petromyzontidae</taxon>
        <taxon>Petromyzon</taxon>
    </lineage>
</organism>
<dbReference type="Gene3D" id="2.10.25.10">
    <property type="entry name" value="Laminin"/>
    <property type="match status" value="4"/>
</dbReference>
<evidence type="ECO:0000256" key="12">
    <source>
        <dbReference type="SAM" id="SignalP"/>
    </source>
</evidence>
<dbReference type="FunFam" id="2.10.25.10:FF:000018">
    <property type="entry name" value="Delta-like 1"/>
    <property type="match status" value="1"/>
</dbReference>
<sequence length="425" mass="44036">MEALLRVPLLLLAASLLTCPPQLVHGAECKEGCDLRQGYCEVDGECRCQPGWQGELCGNCTRFPGCQRGSCHMPWQCDCEDGWTGRLCDRDLNFCGHNRPCHNNGSCSDDGSGGFTCTCADGFTGSRCEERAGPCHQQGYPCKNGGACMDEAGSAHVLVCLCPRGFSGPLCEVPPDPCASRQQRGPPSPCAEGSTCVPRGPSRFLCVCPPGRAGTRCELAAASSSSLSSSSTAVNPSAFAAGAAASPIGSTVPGPAMPPERSIAEPTDAGEDLSKAGEGSSEAAQARPQPNLQLKITVVETEQRREGGDGLLLSDSGWLSALLAVLAFVGLVLACALAALLHREGLWSAVARHGPRSGVEESGGSDDVEATAGSHSNLIGPGRLKPPSVKAVDNITTLLEPGQLNKAHKDINLRQSLACAKSLQG</sequence>
<keyword evidence="7 9" id="KW-1015">Disulfide bond</keyword>
<keyword evidence="6 11" id="KW-0472">Membrane</keyword>
<dbReference type="Pfam" id="PF12661">
    <property type="entry name" value="hEGF"/>
    <property type="match status" value="3"/>
</dbReference>